<dbReference type="Gene3D" id="1.25.40.20">
    <property type="entry name" value="Ankyrin repeat-containing domain"/>
    <property type="match status" value="1"/>
</dbReference>
<keyword evidence="17" id="KW-0010">Activator</keyword>
<evidence type="ECO:0000256" key="23">
    <source>
        <dbReference type="SAM" id="MobiDB-lite"/>
    </source>
</evidence>
<dbReference type="PROSITE" id="PS50088">
    <property type="entry name" value="ANK_REPEAT"/>
    <property type="match status" value="3"/>
</dbReference>
<keyword evidence="14 21" id="KW-0040">ANK repeat</keyword>
<evidence type="ECO:0000256" key="5">
    <source>
        <dbReference type="ARBA" id="ARBA00022475"/>
    </source>
</evidence>
<dbReference type="InterPro" id="IPR001881">
    <property type="entry name" value="EGF-like_Ca-bd_dom"/>
</dbReference>
<feature type="domain" description="EGF-like" evidence="25">
    <location>
        <begin position="384"/>
        <end position="420"/>
    </location>
</feature>
<dbReference type="PRINTS" id="PR00010">
    <property type="entry name" value="EGFBLOOD"/>
</dbReference>
<dbReference type="SUPFAM" id="SSF57196">
    <property type="entry name" value="EGF/Laminin"/>
    <property type="match status" value="10"/>
</dbReference>
<dbReference type="PROSITE" id="PS50026">
    <property type="entry name" value="EGF_3"/>
    <property type="match status" value="21"/>
</dbReference>
<feature type="disulfide bond" evidence="22">
    <location>
        <begin position="295"/>
        <end position="304"/>
    </location>
</feature>
<evidence type="ECO:0000256" key="15">
    <source>
        <dbReference type="ARBA" id="ARBA00023136"/>
    </source>
</evidence>
<feature type="region of interest" description="Disordered" evidence="23">
    <location>
        <begin position="2014"/>
        <end position="2094"/>
    </location>
</feature>
<dbReference type="SMART" id="SM00179">
    <property type="entry name" value="EGF_CA"/>
    <property type="match status" value="15"/>
</dbReference>
<dbReference type="InterPro" id="IPR018097">
    <property type="entry name" value="EGF_Ca-bd_CS"/>
</dbReference>
<dbReference type="InterPro" id="IPR000742">
    <property type="entry name" value="EGF"/>
</dbReference>
<dbReference type="Gene3D" id="3.30.300.320">
    <property type="match status" value="1"/>
</dbReference>
<keyword evidence="4" id="KW-0217">Developmental protein</keyword>
<feature type="repeat" description="ANK" evidence="21">
    <location>
        <begin position="1921"/>
        <end position="1953"/>
    </location>
</feature>
<sequence>SLQHVGTVQRNGTTTEQNLDLLPVSISCSLFFFFHSLLALSKLLLSQEKARATNIFATALRSLSPLSLIQMPRISNRTFGARSPAFYPFLALLILSLTTSVFDSAAALKSPSPCQSNSCLNKGKCEESADAPGGYQCICPEPFGGKDCSVENPTCKDDPCLNRGLCEDLPNRQFRCSCPQEYAGLRCEFRNPCLVKPCKNGGQCFLNNLGTRDCRCPRGFTGEDCEIDINECEIGERSPCEHNGTCVNESGGYRCVCLNGYTGANCESRVLNCKPNPCQNGGICEEMGDSFECTCPRGYEGHLCQTDINDCAESPCQNGGVCEDLVGAFRCNCLSGWKGTLCEQRMLPCDFSPCHNNGTCLNTPDGQYVCKCPPGFEGSRCEIDIDDCLGVHCENGGHCVDDQNSWFCQCEPGFSGRQCEKQISTPVSAAVTSALEISTFPSVPCKDGKSCLHEGVCVRSGTTNFCECPLQWHGEFCEIPVCSEDFCASGGVCREVLIYPGNRTRASKKEPYCDCAAGYFGEHCLKKVTKCTLGLCDHGECVDVDGKAARCHCDVGFGGNQCERPLRSCLEEPCLNGATCLVDPENLFICQCQSGFMGNYCESRIPCYGISCGPHGKCKFDECICEAGWSGPRCNIPQLDLKINRQIQPVYHPVTCEDSPCSNHAQCLPLSRLDTNSNALLFRCLCETALGNFTGEFCHEDIDECLEEPCRNGGKCINTPGSFVCRCPVGFEGRFCEARSNPCDNTYGPVCVNGGTCSTVNGKAICRCPIGFSGSRCEVEDNECARKPCLNGGICVPFFGSYTCRCPADFSGRNCERSLAFSPCSNQTCQNGGYCKGDNLMEECHCPPGYYGRYCEVTLNLCHQLLEINPNTDLIYRSTSTLGRLLGSKRTLSLTAATSALLEDSRKSTTSMEVLNTLHLSRTALGPCYPPGTQQCLPMRKSGDFECHCKFGFVGRYCEQRRDFCAEASQHLAGGGDICLNGGQCVNRPQGIQNPFSNPSTGNNKEEQYFVCQCPPGFSGPRCELQTPSCDDVDICQNGGVCAVEGSRLKCICPRGLGGTFCEINLVNECEHAGNCLNGGRCFDGLGNYTCECPTDFCGERCELSGFACAVEATNDPKRWPGEAAEARLCEMASCKQKAGNGRCDPECDRFACDFDAGECLFSNHQQLQPLILPVSNQIKSLSKALPWANCTVIQEMGVPCHLRFGDGKCNPICNSEACLFDGWDCRDEIQTLSKTPKTFSRMSTKKSVDGSLILLVGVPPSEFLPENEEKRELEQKFLDGLENLLRTKLRIRQEPKTGAPMVYPVSFAMVPKDSDDQIASQGGAFWSLTDSFNGGGVNMSVNRLIIDQKGEDAPMTDPTVKLSQVLTQLAGMEKQSRPELNQGVFFLRRRREAPETKIGSRVFLEFHQDEDQRISGDGGSMFNNVESAAQFVSAALRTRRYTPPVDIFAVETATPETLQQIISDGELTGTERGLHGLAGPLGYCLIAVVCGLILIILFGVLYGVMQRRARAAEPSKVIKTTSIWYPRNSSSRDSRQGGGSGGGSGVFSCFTGLNDGSGQLTSSNPTSTHHQSPRNLATPHSSSLRLWTREQALALGQEKMAMRASPYTVPPSSGYSQVCSANTANDGSIMSTGEISSESPLLMATANQMPQVDVKAYFTSLMECLVSGNGVTEPFTEGFSQKLEYLRNVELQQQQSEAASNMYRPGARKRTQTHSLLHQLLTSTLPDSGETLLHLAARYNCANALTSLLNAGADPYAVDSQGQSVLLTAVNASAVDAARALLASSQVAADMPRLFIACPTEDKTTALIQAVKVSDIEMVEILLQTMASLVPDPTPLQMPPGSGGQLPPGYPPSQMGMPNRRPPPPQSMDPRLSYVRLYPPTNNPGSSMMMNPGGSTSGDDGSGPGGLSTNSFGVNATDGEGRTALHWAALTEQPAMVQLLLRSGASHDVQTIHEETPLTFAAREGSVEICSLLLAAGANIEIADYLDRTPKQLAAAHGHTDVVQLLQVYSTAPHQHQQSSSHHSSLLQQQQQRYSSTQNRATIPYPNNQSFFQPQPQQHRYYRPPTVTQNYSVDGPSYEKRPKMEPPEYSPSMSGESFLMQLVPPSTANTNNSSSVATSTITTTVGNEGASDVSSNTSKAAYFFEQPPLPPVQQQQQQYYTSNTDGLMTPVTTCQSVVNQSNQNGGGSGVVGKTSTDLRNWTTVNQRCGQVTTTTGTTNGHTPSSDTESPARWSSPSPTAISPPVPPPKMTVANSGGQYQVSRAVSSSDSSGNNTVNQQQGLCPNHGVYNTTPTTANNQSAAGGYSVAYSNDCIKLEPRVF</sequence>
<evidence type="ECO:0000256" key="18">
    <source>
        <dbReference type="ARBA" id="ARBA00023163"/>
    </source>
</evidence>
<feature type="compositionally biased region" description="Low complexity" evidence="23">
    <location>
        <begin position="2213"/>
        <end position="2223"/>
    </location>
</feature>
<feature type="disulfide bond" evidence="22">
    <location>
        <begin position="257"/>
        <end position="266"/>
    </location>
</feature>
<feature type="compositionally biased region" description="Low complexity" evidence="23">
    <location>
        <begin position="2015"/>
        <end position="2033"/>
    </location>
</feature>
<evidence type="ECO:0000313" key="27">
    <source>
        <dbReference type="Proteomes" id="UP000321570"/>
    </source>
</evidence>
<keyword evidence="7 24" id="KW-0812">Transmembrane</keyword>
<dbReference type="InterPro" id="IPR009030">
    <property type="entry name" value="Growth_fac_rcpt_cys_sf"/>
</dbReference>
<dbReference type="Pfam" id="PF00008">
    <property type="entry name" value="EGF"/>
    <property type="match status" value="9"/>
</dbReference>
<dbReference type="GO" id="GO:0048666">
    <property type="term" value="P:neuron development"/>
    <property type="evidence" value="ECO:0007669"/>
    <property type="project" value="UniProtKB-ARBA"/>
</dbReference>
<evidence type="ECO:0000256" key="6">
    <source>
        <dbReference type="ARBA" id="ARBA00022536"/>
    </source>
</evidence>
<keyword evidence="6 22" id="KW-0245">EGF-like domain</keyword>
<keyword evidence="9" id="KW-0677">Repeat</keyword>
<dbReference type="GO" id="GO:0000902">
    <property type="term" value="P:cell morphogenesis"/>
    <property type="evidence" value="ECO:0007669"/>
    <property type="project" value="UniProtKB-ARBA"/>
</dbReference>
<evidence type="ECO:0000256" key="21">
    <source>
        <dbReference type="PROSITE-ProRule" id="PRU00023"/>
    </source>
</evidence>
<dbReference type="SMART" id="SM00004">
    <property type="entry name" value="NL"/>
    <property type="match status" value="2"/>
</dbReference>
<evidence type="ECO:0000256" key="2">
    <source>
        <dbReference type="ARBA" id="ARBA00004251"/>
    </source>
</evidence>
<feature type="domain" description="EGF-like" evidence="25">
    <location>
        <begin position="151"/>
        <end position="188"/>
    </location>
</feature>
<dbReference type="InterPro" id="IPR049883">
    <property type="entry name" value="NOTCH1_EGF-like"/>
</dbReference>
<evidence type="ECO:0000256" key="14">
    <source>
        <dbReference type="ARBA" id="ARBA00023043"/>
    </source>
</evidence>
<evidence type="ECO:0000256" key="24">
    <source>
        <dbReference type="SAM" id="Phobius"/>
    </source>
</evidence>
<dbReference type="FunFam" id="2.10.25.10:FF:000060">
    <property type="entry name" value="Neurogenic locus notch protein 1"/>
    <property type="match status" value="1"/>
</dbReference>
<feature type="domain" description="EGF-like" evidence="25">
    <location>
        <begin position="919"/>
        <end position="959"/>
    </location>
</feature>
<evidence type="ECO:0000256" key="16">
    <source>
        <dbReference type="ARBA" id="ARBA00023157"/>
    </source>
</evidence>
<dbReference type="Pfam" id="PF06816">
    <property type="entry name" value="NOD"/>
    <property type="match status" value="1"/>
</dbReference>
<evidence type="ECO:0000256" key="3">
    <source>
        <dbReference type="ARBA" id="ARBA00005847"/>
    </source>
</evidence>
<dbReference type="GO" id="GO:0005509">
    <property type="term" value="F:calcium ion binding"/>
    <property type="evidence" value="ECO:0007669"/>
    <property type="project" value="InterPro"/>
</dbReference>
<feature type="disulfide bond" evidence="22">
    <location>
        <begin position="515"/>
        <end position="524"/>
    </location>
</feature>
<feature type="compositionally biased region" description="Low complexity" evidence="23">
    <location>
        <begin position="2045"/>
        <end position="2066"/>
    </location>
</feature>
<accession>A0A564Z1F6</accession>
<evidence type="ECO:0000256" key="11">
    <source>
        <dbReference type="ARBA" id="ARBA00022976"/>
    </source>
</evidence>
<dbReference type="FunFam" id="2.10.25.10:FF:000230">
    <property type="entry name" value="Delta-like protein"/>
    <property type="match status" value="1"/>
</dbReference>
<feature type="disulfide bond" evidence="22">
    <location>
        <begin position="410"/>
        <end position="419"/>
    </location>
</feature>
<name>A0A564Z1F6_HYMDI</name>
<dbReference type="PROSITE" id="PS50297">
    <property type="entry name" value="ANK_REP_REGION"/>
    <property type="match status" value="3"/>
</dbReference>
<dbReference type="GO" id="GO:0005634">
    <property type="term" value="C:nucleus"/>
    <property type="evidence" value="ECO:0007669"/>
    <property type="project" value="UniProtKB-SubCell"/>
</dbReference>
<organism evidence="26 27">
    <name type="scientific">Hymenolepis diminuta</name>
    <name type="common">Rat tapeworm</name>
    <dbReference type="NCBI Taxonomy" id="6216"/>
    <lineage>
        <taxon>Eukaryota</taxon>
        <taxon>Metazoa</taxon>
        <taxon>Spiralia</taxon>
        <taxon>Lophotrochozoa</taxon>
        <taxon>Platyhelminthes</taxon>
        <taxon>Cestoda</taxon>
        <taxon>Eucestoda</taxon>
        <taxon>Cyclophyllidea</taxon>
        <taxon>Hymenolepididae</taxon>
        <taxon>Hymenolepis</taxon>
    </lineage>
</organism>
<feature type="disulfide bond" evidence="22">
    <location>
        <begin position="727"/>
        <end position="736"/>
    </location>
</feature>
<dbReference type="InterPro" id="IPR035993">
    <property type="entry name" value="Notch-like_dom_sf"/>
</dbReference>
<dbReference type="FunFam" id="2.10.25.10:FF:000118">
    <property type="entry name" value="protein delta homolog 2"/>
    <property type="match status" value="1"/>
</dbReference>
<dbReference type="PROSITE" id="PS00010">
    <property type="entry name" value="ASX_HYDROXYL"/>
    <property type="match status" value="4"/>
</dbReference>
<dbReference type="SMART" id="SM00248">
    <property type="entry name" value="ANK"/>
    <property type="match status" value="6"/>
</dbReference>
<dbReference type="PROSITE" id="PS00022">
    <property type="entry name" value="EGF_1"/>
    <property type="match status" value="20"/>
</dbReference>
<keyword evidence="18" id="KW-0804">Transcription</keyword>
<feature type="disulfide bond" evidence="22">
    <location>
        <begin position="1093"/>
        <end position="1102"/>
    </location>
</feature>
<feature type="domain" description="EGF-like" evidence="25">
    <location>
        <begin position="780"/>
        <end position="816"/>
    </location>
</feature>
<keyword evidence="13" id="KW-0805">Transcription regulation</keyword>
<feature type="disulfide bond" evidence="22">
    <location>
        <begin position="949"/>
        <end position="958"/>
    </location>
</feature>
<evidence type="ECO:0000256" key="9">
    <source>
        <dbReference type="ARBA" id="ARBA00022737"/>
    </source>
</evidence>
<dbReference type="FunFam" id="2.10.25.10:FF:000012">
    <property type="entry name" value="Delta-like protein"/>
    <property type="match status" value="1"/>
</dbReference>
<feature type="domain" description="EGF-like" evidence="25">
    <location>
        <begin position="565"/>
        <end position="602"/>
    </location>
</feature>
<feature type="compositionally biased region" description="Polar residues" evidence="23">
    <location>
        <begin position="2279"/>
        <end position="2302"/>
    </location>
</feature>
<feature type="disulfide bond" evidence="22">
    <location>
        <begin position="139"/>
        <end position="148"/>
    </location>
</feature>
<feature type="compositionally biased region" description="Low complexity" evidence="23">
    <location>
        <begin position="2262"/>
        <end position="2278"/>
    </location>
</feature>
<dbReference type="InterPro" id="IPR000152">
    <property type="entry name" value="EGF-type_Asp/Asn_hydroxyl_site"/>
</dbReference>
<feature type="disulfide bond" evidence="22">
    <location>
        <begin position="1053"/>
        <end position="1062"/>
    </location>
</feature>
<dbReference type="InterPro" id="IPR000800">
    <property type="entry name" value="Notch_dom"/>
</dbReference>
<dbReference type="CDD" id="cd00054">
    <property type="entry name" value="EGF_CA"/>
    <property type="match status" value="12"/>
</dbReference>
<feature type="disulfide bond" evidence="22">
    <location>
        <begin position="333"/>
        <end position="342"/>
    </location>
</feature>
<feature type="disulfide bond" evidence="22">
    <location>
        <begin position="372"/>
        <end position="381"/>
    </location>
</feature>
<dbReference type="FunFam" id="2.10.25.10:FF:000327">
    <property type="entry name" value="neurogenic locus notch homolog protein 4"/>
    <property type="match status" value="1"/>
</dbReference>
<dbReference type="GO" id="GO:0005886">
    <property type="term" value="C:plasma membrane"/>
    <property type="evidence" value="ECO:0007669"/>
    <property type="project" value="UniProtKB-SubCell"/>
</dbReference>
<dbReference type="PROSITE" id="PS01186">
    <property type="entry name" value="EGF_2"/>
    <property type="match status" value="15"/>
</dbReference>
<feature type="disulfide bond" evidence="22">
    <location>
        <begin position="468"/>
        <end position="477"/>
    </location>
</feature>
<feature type="region of interest" description="Disordered" evidence="23">
    <location>
        <begin position="1559"/>
        <end position="1583"/>
    </location>
</feature>
<dbReference type="SUPFAM" id="SSF48403">
    <property type="entry name" value="Ankyrin repeat"/>
    <property type="match status" value="1"/>
</dbReference>
<feature type="domain" description="EGF-like" evidence="25">
    <location>
        <begin position="228"/>
        <end position="267"/>
    </location>
</feature>
<feature type="transmembrane region" description="Helical" evidence="24">
    <location>
        <begin position="21"/>
        <end position="45"/>
    </location>
</feature>
<feature type="repeat" description="ANK" evidence="21">
    <location>
        <begin position="1954"/>
        <end position="1986"/>
    </location>
</feature>
<keyword evidence="19" id="KW-0325">Glycoprotein</keyword>
<comment type="subcellular location">
    <subcellularLocation>
        <location evidence="2">Cell membrane</location>
        <topology evidence="2">Single-pass type I membrane protein</topology>
    </subcellularLocation>
    <subcellularLocation>
        <location evidence="1">Nucleus</location>
    </subcellularLocation>
</comment>
<feature type="disulfide bond" evidence="22">
    <location>
        <begin position="178"/>
        <end position="187"/>
    </location>
</feature>
<evidence type="ECO:0000256" key="8">
    <source>
        <dbReference type="ARBA" id="ARBA00022729"/>
    </source>
</evidence>
<feature type="disulfide bond" evidence="22">
    <location>
        <begin position="846"/>
        <end position="855"/>
    </location>
</feature>
<dbReference type="PRINTS" id="PR01983">
    <property type="entry name" value="NOTCH"/>
</dbReference>
<dbReference type="InterPro" id="IPR002110">
    <property type="entry name" value="Ankyrin_rpt"/>
</dbReference>
<dbReference type="Pfam" id="PF07645">
    <property type="entry name" value="EGF_CA"/>
    <property type="match status" value="1"/>
</dbReference>
<feature type="domain" description="EGF-like" evidence="25">
    <location>
        <begin position="1026"/>
        <end position="1063"/>
    </location>
</feature>
<keyword evidence="10" id="KW-0221">Differentiation</keyword>
<dbReference type="Proteomes" id="UP000321570">
    <property type="component" value="Unassembled WGS sequence"/>
</dbReference>
<dbReference type="InterPro" id="IPR013032">
    <property type="entry name" value="EGF-like_CS"/>
</dbReference>
<dbReference type="Pfam" id="PF12796">
    <property type="entry name" value="Ank_2"/>
    <property type="match status" value="2"/>
</dbReference>
<feature type="disulfide bond" evidence="22">
    <location>
        <begin position="806"/>
        <end position="815"/>
    </location>
</feature>
<feature type="domain" description="EGF-like" evidence="25">
    <location>
        <begin position="981"/>
        <end position="1024"/>
    </location>
</feature>
<feature type="compositionally biased region" description="Basic and acidic residues" evidence="23">
    <location>
        <begin position="2078"/>
        <end position="2087"/>
    </location>
</feature>
<dbReference type="InterPro" id="IPR051022">
    <property type="entry name" value="Notch_Cell-Fate_Det"/>
</dbReference>
<evidence type="ECO:0000313" key="26">
    <source>
        <dbReference type="EMBL" id="VUZ53315.1"/>
    </source>
</evidence>
<feature type="domain" description="EGF-like" evidence="25">
    <location>
        <begin position="527"/>
        <end position="563"/>
    </location>
</feature>
<feature type="domain" description="EGF-like" evidence="25">
    <location>
        <begin position="479"/>
        <end position="525"/>
    </location>
</feature>
<evidence type="ECO:0000256" key="4">
    <source>
        <dbReference type="ARBA" id="ARBA00022473"/>
    </source>
</evidence>
<dbReference type="Pfam" id="PF00066">
    <property type="entry name" value="Notch"/>
    <property type="match status" value="2"/>
</dbReference>
<feature type="disulfide bond" evidence="22">
    <location>
        <begin position="768"/>
        <end position="777"/>
    </location>
</feature>
<feature type="domain" description="EGF-like" evidence="25">
    <location>
        <begin position="820"/>
        <end position="856"/>
    </location>
</feature>
<dbReference type="GO" id="GO:0007157">
    <property type="term" value="P:heterophilic cell-cell adhesion via plasma membrane cell adhesion molecules"/>
    <property type="evidence" value="ECO:0007669"/>
    <property type="project" value="TreeGrafter"/>
</dbReference>
<feature type="domain" description="EGF-like" evidence="25">
    <location>
        <begin position="110"/>
        <end position="149"/>
    </location>
</feature>
<evidence type="ECO:0000256" key="17">
    <source>
        <dbReference type="ARBA" id="ARBA00023159"/>
    </source>
</evidence>
<feature type="domain" description="EGF-like" evidence="25">
    <location>
        <begin position="269"/>
        <end position="305"/>
    </location>
</feature>
<keyword evidence="11" id="KW-0914">Notch signaling pathway</keyword>
<dbReference type="GO" id="GO:0042063">
    <property type="term" value="P:gliogenesis"/>
    <property type="evidence" value="ECO:0007669"/>
    <property type="project" value="UniProtKB-ARBA"/>
</dbReference>
<feature type="repeat" description="ANK" evidence="21">
    <location>
        <begin position="1729"/>
        <end position="1761"/>
    </location>
</feature>
<feature type="domain" description="EGF-like" evidence="25">
    <location>
        <begin position="652"/>
        <end position="699"/>
    </location>
</feature>
<evidence type="ECO:0000256" key="7">
    <source>
        <dbReference type="ARBA" id="ARBA00022692"/>
    </source>
</evidence>
<feature type="disulfide bond" evidence="22">
    <location>
        <begin position="553"/>
        <end position="562"/>
    </location>
</feature>
<feature type="domain" description="EGF-like" evidence="25">
    <location>
        <begin position="307"/>
        <end position="343"/>
    </location>
</feature>
<feature type="disulfide bond" evidence="22">
    <location>
        <begin position="1014"/>
        <end position="1023"/>
    </location>
</feature>
<feature type="domain" description="EGF-like" evidence="25">
    <location>
        <begin position="441"/>
        <end position="478"/>
    </location>
</feature>
<dbReference type="Gene3D" id="2.10.25.10">
    <property type="entry name" value="Laminin"/>
    <property type="match status" value="19"/>
</dbReference>
<keyword evidence="8" id="KW-0732">Signal</keyword>
<feature type="domain" description="EGF-like" evidence="25">
    <location>
        <begin position="1066"/>
        <end position="1103"/>
    </location>
</feature>
<keyword evidence="5" id="KW-1003">Cell membrane</keyword>
<feature type="transmembrane region" description="Helical" evidence="24">
    <location>
        <begin position="1481"/>
        <end position="1505"/>
    </location>
</feature>
<evidence type="ECO:0000256" key="20">
    <source>
        <dbReference type="ARBA" id="ARBA00023242"/>
    </source>
</evidence>
<evidence type="ECO:0000256" key="22">
    <source>
        <dbReference type="PROSITE-ProRule" id="PRU00076"/>
    </source>
</evidence>
<keyword evidence="20" id="KW-0539">Nucleus</keyword>
<keyword evidence="15 24" id="KW-0472">Membrane</keyword>
<dbReference type="Pfam" id="PF12661">
    <property type="entry name" value="hEGF"/>
    <property type="match status" value="3"/>
</dbReference>
<feature type="non-terminal residue" evidence="26">
    <location>
        <position position="1"/>
    </location>
</feature>
<keyword evidence="16 22" id="KW-1015">Disulfide bond</keyword>
<evidence type="ECO:0000256" key="12">
    <source>
        <dbReference type="ARBA" id="ARBA00022989"/>
    </source>
</evidence>
<feature type="disulfide bond" evidence="22">
    <location>
        <begin position="592"/>
        <end position="601"/>
    </location>
</feature>
<comment type="similarity">
    <text evidence="3">Belongs to the NOTCH family.</text>
</comment>
<feature type="domain" description="EGF-like" evidence="25">
    <location>
        <begin position="739"/>
        <end position="778"/>
    </location>
</feature>
<dbReference type="InterPro" id="IPR036770">
    <property type="entry name" value="Ankyrin_rpt-contain_sf"/>
</dbReference>
<evidence type="ECO:0000256" key="13">
    <source>
        <dbReference type="ARBA" id="ARBA00023015"/>
    </source>
</evidence>
<dbReference type="Pfam" id="PF23106">
    <property type="entry name" value="EGF_Teneurin"/>
    <property type="match status" value="1"/>
</dbReference>
<feature type="domain" description="EGF-like" evidence="25">
    <location>
        <begin position="345"/>
        <end position="382"/>
    </location>
</feature>
<dbReference type="PANTHER" id="PTHR24049">
    <property type="entry name" value="CRUMBS FAMILY MEMBER"/>
    <property type="match status" value="1"/>
</dbReference>
<keyword evidence="12 24" id="KW-1133">Transmembrane helix</keyword>
<evidence type="ECO:0000259" key="25">
    <source>
        <dbReference type="PROSITE" id="PS50026"/>
    </source>
</evidence>
<feature type="domain" description="EGF-like" evidence="25">
    <location>
        <begin position="701"/>
        <end position="737"/>
    </location>
</feature>
<dbReference type="Gene3D" id="3.30.70.3310">
    <property type="match status" value="1"/>
</dbReference>
<keyword evidence="27" id="KW-1185">Reference proteome</keyword>
<protein>
    <recommendedName>
        <fullName evidence="25">EGF-like domain-containing protein</fullName>
    </recommendedName>
</protein>
<dbReference type="SMART" id="SM00181">
    <property type="entry name" value="EGF"/>
    <property type="match status" value="22"/>
</dbReference>
<dbReference type="FunFam" id="2.10.25.10:FF:000100">
    <property type="entry name" value="neurogenic locus notch homolog protein 3"/>
    <property type="match status" value="2"/>
</dbReference>
<proteinExistence type="inferred from homology"/>
<feature type="disulfide bond" evidence="22">
    <location>
        <begin position="216"/>
        <end position="225"/>
    </location>
</feature>
<gene>
    <name evidence="26" type="ORF">WMSIL1_LOCUS11596</name>
</gene>
<dbReference type="PROSITE" id="PS01187">
    <property type="entry name" value="EGF_CA"/>
    <property type="match status" value="3"/>
</dbReference>
<dbReference type="EMBL" id="CABIJS010000555">
    <property type="protein sequence ID" value="VUZ53315.1"/>
    <property type="molecule type" value="Genomic_DNA"/>
</dbReference>
<comment type="caution">
    <text evidence="22">Lacks conserved residue(s) required for the propagation of feature annotation.</text>
</comment>
<dbReference type="InterPro" id="IPR010660">
    <property type="entry name" value="Notch_NOD_dom"/>
</dbReference>
<dbReference type="SUPFAM" id="SSF90193">
    <property type="entry name" value="Notch domain"/>
    <property type="match status" value="2"/>
</dbReference>
<dbReference type="GO" id="GO:0007219">
    <property type="term" value="P:Notch signaling pathway"/>
    <property type="evidence" value="ECO:0007669"/>
    <property type="project" value="UniProtKB-KW"/>
</dbReference>
<dbReference type="GO" id="GO:0032991">
    <property type="term" value="C:protein-containing complex"/>
    <property type="evidence" value="ECO:0007669"/>
    <property type="project" value="TreeGrafter"/>
</dbReference>
<evidence type="ECO:0000256" key="19">
    <source>
        <dbReference type="ARBA" id="ARBA00023180"/>
    </source>
</evidence>
<feature type="region of interest" description="Disordered" evidence="23">
    <location>
        <begin position="2207"/>
        <end position="2303"/>
    </location>
</feature>
<feature type="domain" description="EGF-like" evidence="25">
    <location>
        <begin position="189"/>
        <end position="226"/>
    </location>
</feature>
<evidence type="ECO:0000256" key="1">
    <source>
        <dbReference type="ARBA" id="ARBA00004123"/>
    </source>
</evidence>
<reference evidence="26 27" key="1">
    <citation type="submission" date="2019-07" db="EMBL/GenBank/DDBJ databases">
        <authorList>
            <person name="Jastrzebski P J."/>
            <person name="Paukszto L."/>
            <person name="Jastrzebski P J."/>
        </authorList>
    </citation>
    <scope>NUCLEOTIDE SEQUENCE [LARGE SCALE GENOMIC DNA]</scope>
    <source>
        <strain evidence="26 27">WMS-il1</strain>
    </source>
</reference>
<feature type="disulfide bond" evidence="22">
    <location>
        <begin position="531"/>
        <end position="541"/>
    </location>
</feature>
<dbReference type="GO" id="GO:0045197">
    <property type="term" value="P:establishment or maintenance of epithelial cell apical/basal polarity"/>
    <property type="evidence" value="ECO:0007669"/>
    <property type="project" value="TreeGrafter"/>
</dbReference>
<dbReference type="SUPFAM" id="SSF57184">
    <property type="entry name" value="Growth factor receptor domain"/>
    <property type="match status" value="2"/>
</dbReference>
<feature type="region of interest" description="Disordered" evidence="23">
    <location>
        <begin position="1833"/>
        <end position="1910"/>
    </location>
</feature>
<dbReference type="FunFam" id="2.10.25.10:FF:000006">
    <property type="entry name" value="Versican core protein-like isoform 1"/>
    <property type="match status" value="1"/>
</dbReference>
<evidence type="ECO:0000256" key="10">
    <source>
        <dbReference type="ARBA" id="ARBA00022782"/>
    </source>
</evidence>